<protein>
    <recommendedName>
        <fullName evidence="2">RING-type E3 ubiquitin transferase</fullName>
        <ecNumber evidence="2">2.3.2.27</ecNumber>
    </recommendedName>
</protein>
<evidence type="ECO:0000313" key="8">
    <source>
        <dbReference type="Proteomes" id="UP000813463"/>
    </source>
</evidence>
<dbReference type="PANTHER" id="PTHR15710">
    <property type="entry name" value="E3 UBIQUITIN-PROTEIN LIGASE PRAJA"/>
    <property type="match status" value="1"/>
</dbReference>
<dbReference type="Proteomes" id="UP000813463">
    <property type="component" value="Chromosome 6"/>
</dbReference>
<organism evidence="8 9">
    <name type="scientific">Spinacia oleracea</name>
    <name type="common">Spinach</name>
    <dbReference type="NCBI Taxonomy" id="3562"/>
    <lineage>
        <taxon>Eukaryota</taxon>
        <taxon>Viridiplantae</taxon>
        <taxon>Streptophyta</taxon>
        <taxon>Embryophyta</taxon>
        <taxon>Tracheophyta</taxon>
        <taxon>Spermatophyta</taxon>
        <taxon>Magnoliopsida</taxon>
        <taxon>eudicotyledons</taxon>
        <taxon>Gunneridae</taxon>
        <taxon>Pentapetalae</taxon>
        <taxon>Caryophyllales</taxon>
        <taxon>Chenopodiaceae</taxon>
        <taxon>Chenopodioideae</taxon>
        <taxon>Anserineae</taxon>
        <taxon>Spinacia</taxon>
    </lineage>
</organism>
<keyword evidence="3" id="KW-0479">Metal-binding</keyword>
<evidence type="ECO:0000256" key="3">
    <source>
        <dbReference type="ARBA" id="ARBA00022723"/>
    </source>
</evidence>
<dbReference type="RefSeq" id="XP_056689893.1">
    <property type="nucleotide sequence ID" value="XM_056833915.1"/>
</dbReference>
<dbReference type="GeneID" id="130464383"/>
<keyword evidence="8" id="KW-1185">Reference proteome</keyword>
<evidence type="ECO:0000256" key="4">
    <source>
        <dbReference type="ARBA" id="ARBA00022771"/>
    </source>
</evidence>
<dbReference type="SUPFAM" id="SSF57850">
    <property type="entry name" value="RING/U-box"/>
    <property type="match status" value="1"/>
</dbReference>
<dbReference type="SMART" id="SM00184">
    <property type="entry name" value="RING"/>
    <property type="match status" value="1"/>
</dbReference>
<evidence type="ECO:0000256" key="1">
    <source>
        <dbReference type="ARBA" id="ARBA00000900"/>
    </source>
</evidence>
<reference evidence="9" key="2">
    <citation type="submission" date="2025-08" db="UniProtKB">
        <authorList>
            <consortium name="RefSeq"/>
        </authorList>
    </citation>
    <scope>IDENTIFICATION</scope>
    <source>
        <tissue evidence="9">Leaf</tissue>
    </source>
</reference>
<sequence length="176" mass="19923">MSSVSQDLSNLNLRSGPSLSGVSHLGHDFAAFAIAFTSGVESTVIFDDIQVESEDFSLVEQFQSLERMTQNLDQYISSSHEEIQISEGMMVPADNTVMTTDVKRVSVQDYLAATRTNNAEELCSICLDDFKEQQQQQQQQQLMCLLPCNHGFHENCIGKWFKINHFCPLCRYELRS</sequence>
<comment type="catalytic activity">
    <reaction evidence="1">
        <text>S-ubiquitinyl-[E2 ubiquitin-conjugating enzyme]-L-cysteine + [acceptor protein]-L-lysine = [E2 ubiquitin-conjugating enzyme]-L-cysteine + N(6)-ubiquitinyl-[acceptor protein]-L-lysine.</text>
        <dbReference type="EC" id="2.3.2.27"/>
    </reaction>
</comment>
<reference evidence="8" key="1">
    <citation type="journal article" date="2021" name="Nat. Commun.">
        <title>Genomic analyses provide insights into spinach domestication and the genetic basis of agronomic traits.</title>
        <authorList>
            <person name="Cai X."/>
            <person name="Sun X."/>
            <person name="Xu C."/>
            <person name="Sun H."/>
            <person name="Wang X."/>
            <person name="Ge C."/>
            <person name="Zhang Z."/>
            <person name="Wang Q."/>
            <person name="Fei Z."/>
            <person name="Jiao C."/>
            <person name="Wang Q."/>
        </authorList>
    </citation>
    <scope>NUCLEOTIDE SEQUENCE [LARGE SCALE GENOMIC DNA]</scope>
    <source>
        <strain evidence="8">cv. Varoflay</strain>
    </source>
</reference>
<dbReference type="InterPro" id="IPR013083">
    <property type="entry name" value="Znf_RING/FYVE/PHD"/>
</dbReference>
<evidence type="ECO:0000256" key="6">
    <source>
        <dbReference type="PROSITE-ProRule" id="PRU00175"/>
    </source>
</evidence>
<gene>
    <name evidence="9" type="primary">LOC130464383</name>
</gene>
<dbReference type="Pfam" id="PF13639">
    <property type="entry name" value="zf-RING_2"/>
    <property type="match status" value="1"/>
</dbReference>
<evidence type="ECO:0000259" key="7">
    <source>
        <dbReference type="PROSITE" id="PS50089"/>
    </source>
</evidence>
<dbReference type="CDD" id="cd16454">
    <property type="entry name" value="RING-H2_PA-TM-RING"/>
    <property type="match status" value="1"/>
</dbReference>
<evidence type="ECO:0000256" key="5">
    <source>
        <dbReference type="ARBA" id="ARBA00022833"/>
    </source>
</evidence>
<dbReference type="PANTHER" id="PTHR15710:SF77">
    <property type="entry name" value="RING-H2 FINGER PROTEIN ATL21B"/>
    <property type="match status" value="1"/>
</dbReference>
<dbReference type="InterPro" id="IPR001841">
    <property type="entry name" value="Znf_RING"/>
</dbReference>
<accession>A0ABM3R2Q0</accession>
<evidence type="ECO:0000313" key="9">
    <source>
        <dbReference type="RefSeq" id="XP_056689893.1"/>
    </source>
</evidence>
<evidence type="ECO:0000256" key="2">
    <source>
        <dbReference type="ARBA" id="ARBA00012483"/>
    </source>
</evidence>
<keyword evidence="4 6" id="KW-0863">Zinc-finger</keyword>
<feature type="domain" description="RING-type" evidence="7">
    <location>
        <begin position="123"/>
        <end position="171"/>
    </location>
</feature>
<dbReference type="EC" id="2.3.2.27" evidence="2"/>
<dbReference type="PROSITE" id="PS50089">
    <property type="entry name" value="ZF_RING_2"/>
    <property type="match status" value="1"/>
</dbReference>
<dbReference type="Gene3D" id="3.30.40.10">
    <property type="entry name" value="Zinc/RING finger domain, C3HC4 (zinc finger)"/>
    <property type="match status" value="1"/>
</dbReference>
<name>A0ABM3R2Q0_SPIOL</name>
<proteinExistence type="predicted"/>
<keyword evidence="5" id="KW-0862">Zinc</keyword>